<dbReference type="InterPro" id="IPR018829">
    <property type="entry name" value="DUF2433"/>
</dbReference>
<feature type="compositionally biased region" description="Gly residues" evidence="1">
    <location>
        <begin position="495"/>
        <end position="507"/>
    </location>
</feature>
<gene>
    <name evidence="3" type="ORF">CTRG_01954</name>
</gene>
<dbReference type="InterPro" id="IPR029052">
    <property type="entry name" value="Metallo-depent_PP-like"/>
</dbReference>
<evidence type="ECO:0000256" key="1">
    <source>
        <dbReference type="SAM" id="MobiDB-lite"/>
    </source>
</evidence>
<feature type="compositionally biased region" description="Basic and acidic residues" evidence="1">
    <location>
        <begin position="435"/>
        <end position="445"/>
    </location>
</feature>
<dbReference type="PANTHER" id="PTHR31987:SF11">
    <property type="entry name" value="DUF2433 DOMAIN-CONTAINING PROTEIN"/>
    <property type="match status" value="1"/>
</dbReference>
<accession>C5M4X6</accession>
<evidence type="ECO:0000313" key="3">
    <source>
        <dbReference type="EMBL" id="EER35092.1"/>
    </source>
</evidence>
<dbReference type="InterPro" id="IPR052743">
    <property type="entry name" value="Glutaminase_GtaA"/>
</dbReference>
<organism evidence="3 4">
    <name type="scientific">Candida tropicalis (strain ATCC MYA-3404 / T1)</name>
    <name type="common">Yeast</name>
    <dbReference type="NCBI Taxonomy" id="294747"/>
    <lineage>
        <taxon>Eukaryota</taxon>
        <taxon>Fungi</taxon>
        <taxon>Dikarya</taxon>
        <taxon>Ascomycota</taxon>
        <taxon>Saccharomycotina</taxon>
        <taxon>Pichiomycetes</taxon>
        <taxon>Debaryomycetaceae</taxon>
        <taxon>Candida/Lodderomyces clade</taxon>
        <taxon>Candida</taxon>
    </lineage>
</organism>
<dbReference type="VEuPathDB" id="FungiDB:CTRG_01954"/>
<proteinExistence type="predicted"/>
<protein>
    <recommendedName>
        <fullName evidence="2">DUF2433 domain-containing protein</fullName>
    </recommendedName>
</protein>
<dbReference type="EMBL" id="GG692396">
    <property type="protein sequence ID" value="EER35092.1"/>
    <property type="molecule type" value="Genomic_DNA"/>
</dbReference>
<dbReference type="AlphaFoldDB" id="C5M4X6"/>
<feature type="domain" description="DUF2433" evidence="2">
    <location>
        <begin position="286"/>
        <end position="424"/>
    </location>
</feature>
<reference evidence="3 4" key="1">
    <citation type="journal article" date="2009" name="Nature">
        <title>Evolution of pathogenicity and sexual reproduction in eight Candida genomes.</title>
        <authorList>
            <person name="Butler G."/>
            <person name="Rasmussen M.D."/>
            <person name="Lin M.F."/>
            <person name="Santos M.A."/>
            <person name="Sakthikumar S."/>
            <person name="Munro C.A."/>
            <person name="Rheinbay E."/>
            <person name="Grabherr M."/>
            <person name="Forche A."/>
            <person name="Reedy J.L."/>
            <person name="Agrafioti I."/>
            <person name="Arnaud M.B."/>
            <person name="Bates S."/>
            <person name="Brown A.J."/>
            <person name="Brunke S."/>
            <person name="Costanzo M.C."/>
            <person name="Fitzpatrick D.A."/>
            <person name="de Groot P.W."/>
            <person name="Harris D."/>
            <person name="Hoyer L.L."/>
            <person name="Hube B."/>
            <person name="Klis F.M."/>
            <person name="Kodira C."/>
            <person name="Lennard N."/>
            <person name="Logue M.E."/>
            <person name="Martin R."/>
            <person name="Neiman A.M."/>
            <person name="Nikolaou E."/>
            <person name="Quail M.A."/>
            <person name="Quinn J."/>
            <person name="Santos M.C."/>
            <person name="Schmitzberger F.F."/>
            <person name="Sherlock G."/>
            <person name="Shah P."/>
            <person name="Silverstein K.A."/>
            <person name="Skrzypek M.S."/>
            <person name="Soll D."/>
            <person name="Staggs R."/>
            <person name="Stansfield I."/>
            <person name="Stumpf M.P."/>
            <person name="Sudbery P.E."/>
            <person name="Srikantha T."/>
            <person name="Zeng Q."/>
            <person name="Berman J."/>
            <person name="Berriman M."/>
            <person name="Heitman J."/>
            <person name="Gow N.A."/>
            <person name="Lorenz M.C."/>
            <person name="Birren B.W."/>
            <person name="Kellis M."/>
            <person name="Cuomo C.A."/>
        </authorList>
    </citation>
    <scope>NUCLEOTIDE SEQUENCE [LARGE SCALE GENOMIC DNA]</scope>
    <source>
        <strain evidence="4">ATCC MYA-3404 / T1</strain>
    </source>
</reference>
<dbReference type="PANTHER" id="PTHR31987">
    <property type="entry name" value="GLUTAMINASE A-RELATED"/>
    <property type="match status" value="1"/>
</dbReference>
<dbReference type="GeneID" id="8301856"/>
<dbReference type="Proteomes" id="UP000002037">
    <property type="component" value="Unassembled WGS sequence"/>
</dbReference>
<name>C5M4X6_CANTT</name>
<dbReference type="KEGG" id="ctp:CTRG_01954"/>
<dbReference type="Pfam" id="PF10360">
    <property type="entry name" value="DUF2433"/>
    <property type="match status" value="1"/>
</dbReference>
<dbReference type="SUPFAM" id="SSF56300">
    <property type="entry name" value="Metallo-dependent phosphatases"/>
    <property type="match status" value="1"/>
</dbReference>
<keyword evidence="4" id="KW-1185">Reference proteome</keyword>
<evidence type="ECO:0000259" key="2">
    <source>
        <dbReference type="Pfam" id="PF10360"/>
    </source>
</evidence>
<dbReference type="OrthoDB" id="3918848at2759"/>
<dbReference type="RefSeq" id="XP_002547647.1">
    <property type="nucleotide sequence ID" value="XM_002547601.1"/>
</dbReference>
<dbReference type="STRING" id="294747.C5M4X6"/>
<sequence length="507" mass="57128">MSVSIVNGLRILTLSDIQGNFDVLTKLYHEYQPVDLIIHTGNFGFWDLNTIHEYKELNYFKQIVAFSDVLEPELIEQLNNLSKISNGGNADEISTFKSKLLSSKSSISQFQQYVNGEKSFPCPVYTIFGPLDDPKIIDKLQTKQIIIPNLNLIDHKNNYEIQTALNVPNIRLYGLGGTLKIHSLFDNGNLSYLGVSGKLGELWISLLQIAELYISVTNSKSFTDTTKNFTINIFISHVPVVKAPLLEHLAIITHADFTISQGLHFRYPVMGNGMSFVDSMGGSAGYVENYRSKFSRLRMILGELWLVLKDDLIELLLNSDSSESLRNLIELGLSLFDKIPVSVTDSSDKIVPLSLYPEENQELNKKLLKRINDYYFQAYYNLWHFNLCDHSSDTENKHNVMIFKLDNKGNFNLDYCSSQGFNFNFKLQDNYGDSNGKHDGIHNREDDQDESLRQSQSSHKTSYRGPSRRGGTGSNTRGRGTRGNGRGSFYRGRRGGGSGGGSSKSSR</sequence>
<dbReference type="HOGENOM" id="CLU_532076_0_0_1"/>
<feature type="region of interest" description="Disordered" evidence="1">
    <location>
        <begin position="434"/>
        <end position="507"/>
    </location>
</feature>
<dbReference type="eggNOG" id="ENOG502QSJS">
    <property type="taxonomic scope" value="Eukaryota"/>
</dbReference>
<evidence type="ECO:0000313" key="4">
    <source>
        <dbReference type="Proteomes" id="UP000002037"/>
    </source>
</evidence>